<evidence type="ECO:0000256" key="2">
    <source>
        <dbReference type="ARBA" id="ARBA00023125"/>
    </source>
</evidence>
<keyword evidence="6" id="KW-1185">Reference proteome</keyword>
<evidence type="ECO:0000256" key="1">
    <source>
        <dbReference type="ARBA" id="ARBA00023015"/>
    </source>
</evidence>
<dbReference type="InterPro" id="IPR036388">
    <property type="entry name" value="WH-like_DNA-bd_sf"/>
</dbReference>
<dbReference type="EMBL" id="LN554847">
    <property type="protein sequence ID" value="CED56761.1"/>
    <property type="molecule type" value="Genomic_DNA"/>
</dbReference>
<dbReference type="Pfam" id="PF01638">
    <property type="entry name" value="HxlR"/>
    <property type="match status" value="1"/>
</dbReference>
<dbReference type="KEGG" id="awd:AWOD_II_0103"/>
<dbReference type="PANTHER" id="PTHR33204">
    <property type="entry name" value="TRANSCRIPTIONAL REGULATOR, MARR FAMILY"/>
    <property type="match status" value="1"/>
</dbReference>
<dbReference type="AlphaFoldDB" id="A0A090I5R6"/>
<dbReference type="GO" id="GO:0003677">
    <property type="term" value="F:DNA binding"/>
    <property type="evidence" value="ECO:0007669"/>
    <property type="project" value="UniProtKB-KW"/>
</dbReference>
<organism evidence="5 6">
    <name type="scientific">Aliivibrio wodanis</name>
    <dbReference type="NCBI Taxonomy" id="80852"/>
    <lineage>
        <taxon>Bacteria</taxon>
        <taxon>Pseudomonadati</taxon>
        <taxon>Pseudomonadota</taxon>
        <taxon>Gammaproteobacteria</taxon>
        <taxon>Vibrionales</taxon>
        <taxon>Vibrionaceae</taxon>
        <taxon>Aliivibrio</taxon>
    </lineage>
</organism>
<dbReference type="PATRIC" id="fig|80852.17.peg.2845"/>
<keyword evidence="3" id="KW-0804">Transcription</keyword>
<evidence type="ECO:0000259" key="4">
    <source>
        <dbReference type="PROSITE" id="PS51118"/>
    </source>
</evidence>
<feature type="domain" description="HTH hxlR-type" evidence="4">
    <location>
        <begin position="12"/>
        <end position="111"/>
    </location>
</feature>
<dbReference type="Gene3D" id="1.10.10.10">
    <property type="entry name" value="Winged helix-like DNA-binding domain superfamily/Winged helix DNA-binding domain"/>
    <property type="match status" value="1"/>
</dbReference>
<dbReference type="HOGENOM" id="CLU_111585_5_3_6"/>
<sequence>MSQQGKQPEGYCSVDRYLTLISTKWTAHIVWLVGQHKEMRFGQIQKQLALVSSKVLSERLKLLTGEGFVWRRQEQTIPVTVYYGLTPKGEELAEIVDIIVKKSDDWDRCSALDNVGQ</sequence>
<reference evidence="6" key="1">
    <citation type="submission" date="2014-09" db="EMBL/GenBank/DDBJ databases">
        <authorList>
            <person name="Hjerde E."/>
        </authorList>
    </citation>
    <scope>NUCLEOTIDE SEQUENCE [LARGE SCALE GENOMIC DNA]</scope>
    <source>
        <strain evidence="6">06/09/139</strain>
    </source>
</reference>
<evidence type="ECO:0000313" key="5">
    <source>
        <dbReference type="EMBL" id="CED56761.1"/>
    </source>
</evidence>
<dbReference type="InterPro" id="IPR002577">
    <property type="entry name" value="HTH_HxlR"/>
</dbReference>
<dbReference type="OrthoDB" id="9807069at2"/>
<dbReference type="SUPFAM" id="SSF46785">
    <property type="entry name" value="Winged helix' DNA-binding domain"/>
    <property type="match status" value="1"/>
</dbReference>
<proteinExistence type="predicted"/>
<protein>
    <submittedName>
        <fullName evidence="5">Putative transcriptional regulator, HxlR family</fullName>
    </submittedName>
</protein>
<name>A0A090I5R6_9GAMM</name>
<dbReference type="PROSITE" id="PS51118">
    <property type="entry name" value="HTH_HXLR"/>
    <property type="match status" value="1"/>
</dbReference>
<keyword evidence="2" id="KW-0238">DNA-binding</keyword>
<dbReference type="Proteomes" id="UP000032427">
    <property type="component" value="Chromosome 2"/>
</dbReference>
<dbReference type="STRING" id="80852.AWOD_II_0103"/>
<dbReference type="GeneID" id="28542350"/>
<accession>A0A090I5R6</accession>
<gene>
    <name evidence="5" type="ORF">AWOD_II_0103</name>
</gene>
<keyword evidence="1" id="KW-0805">Transcription regulation</keyword>
<dbReference type="PANTHER" id="PTHR33204:SF37">
    <property type="entry name" value="HTH-TYPE TRANSCRIPTIONAL REGULATOR YODB"/>
    <property type="match status" value="1"/>
</dbReference>
<evidence type="ECO:0000256" key="3">
    <source>
        <dbReference type="ARBA" id="ARBA00023163"/>
    </source>
</evidence>
<evidence type="ECO:0000313" key="6">
    <source>
        <dbReference type="Proteomes" id="UP000032427"/>
    </source>
</evidence>
<dbReference type="InterPro" id="IPR036390">
    <property type="entry name" value="WH_DNA-bd_sf"/>
</dbReference>